<dbReference type="PANTHER" id="PTHR30627">
    <property type="entry name" value="PEPTIDOGLYCAN D,D-TRANSPEPTIDASE"/>
    <property type="match status" value="1"/>
</dbReference>
<evidence type="ECO:0000256" key="3">
    <source>
        <dbReference type="ARBA" id="ARBA00022519"/>
    </source>
</evidence>
<keyword evidence="3 16" id="KW-0997">Cell inner membrane</keyword>
<dbReference type="InterPro" id="IPR005311">
    <property type="entry name" value="PBP_dimer"/>
</dbReference>
<keyword evidence="2 16" id="KW-1003">Cell membrane</keyword>
<evidence type="ECO:0000256" key="7">
    <source>
        <dbReference type="ARBA" id="ARBA00022692"/>
    </source>
</evidence>
<dbReference type="GO" id="GO:0009252">
    <property type="term" value="P:peptidoglycan biosynthetic process"/>
    <property type="evidence" value="ECO:0007669"/>
    <property type="project" value="UniProtKB-UniRule"/>
</dbReference>
<dbReference type="InterPro" id="IPR050515">
    <property type="entry name" value="Beta-lactam/transpept"/>
</dbReference>
<dbReference type="GO" id="GO:0008658">
    <property type="term" value="F:penicillin binding"/>
    <property type="evidence" value="ECO:0007669"/>
    <property type="project" value="InterPro"/>
</dbReference>
<dbReference type="GO" id="GO:0005886">
    <property type="term" value="C:plasma membrane"/>
    <property type="evidence" value="ECO:0007669"/>
    <property type="project" value="UniProtKB-SubCell"/>
</dbReference>
<dbReference type="GO" id="GO:0008955">
    <property type="term" value="F:peptidoglycan glycosyltransferase activity"/>
    <property type="evidence" value="ECO:0007669"/>
    <property type="project" value="InterPro"/>
</dbReference>
<dbReference type="Pfam" id="PF00905">
    <property type="entry name" value="Transpeptidase"/>
    <property type="match status" value="1"/>
</dbReference>
<keyword evidence="8 16" id="KW-0378">Hydrolase</keyword>
<dbReference type="FunFam" id="3.40.710.10:FF:000003">
    <property type="entry name" value="Peptidoglycan D,D-transpeptidase FtsI"/>
    <property type="match status" value="1"/>
</dbReference>
<evidence type="ECO:0000256" key="5">
    <source>
        <dbReference type="ARBA" id="ARBA00022645"/>
    </source>
</evidence>
<dbReference type="Pfam" id="PF03717">
    <property type="entry name" value="PBP_dimer"/>
    <property type="match status" value="1"/>
</dbReference>
<keyword evidence="6 16" id="KW-0645">Protease</keyword>
<keyword evidence="12 16" id="KW-0472">Membrane</keyword>
<gene>
    <name evidence="16 19" type="primary">ftsI</name>
    <name evidence="19" type="ORF">M9394_02285</name>
</gene>
<evidence type="ECO:0000256" key="1">
    <source>
        <dbReference type="ARBA" id="ARBA00004370"/>
    </source>
</evidence>
<reference evidence="19" key="1">
    <citation type="submission" date="2022-05" db="EMBL/GenBank/DDBJ databases">
        <title>Impact of host demography and evolutionary history on endosymbiont molecular evolution: a test in carpenter ants (Genus Camponotus) and their Blochmannia endosymbionts.</title>
        <authorList>
            <person name="Manthey J.D."/>
            <person name="Giron J.C."/>
            <person name="Hruska J.P."/>
        </authorList>
    </citation>
    <scope>NUCLEOTIDE SEQUENCE</scope>
    <source>
        <strain evidence="19">C-049</strain>
    </source>
</reference>
<dbReference type="EC" id="3.4.16.4" evidence="16"/>
<feature type="domain" description="Penicillin-binding protein dimerisation" evidence="18">
    <location>
        <begin position="62"/>
        <end position="215"/>
    </location>
</feature>
<evidence type="ECO:0000256" key="9">
    <source>
        <dbReference type="ARBA" id="ARBA00022960"/>
    </source>
</evidence>
<dbReference type="InterPro" id="IPR036138">
    <property type="entry name" value="PBP_dimer_sf"/>
</dbReference>
<dbReference type="AlphaFoldDB" id="A0AAE9I8Q3"/>
<keyword evidence="14 16" id="KW-0131">Cell cycle</keyword>
<sequence length="564" mass="62103">MKCRPYNFKIILNSKRFNLLYSCIFFVLIILLLRLSFLQIIYSDQLINEGNMRSLRVQSTLSTRGIITDRMGQLLAISIPADSVWIDPQEISKNGGITADIRRWTELSEVLSISSDKLSSLINNHTTDHFLYLARQIDPAISKYISQLKLPGVYLQQGSKRYYPAGCATAHLVGVTDIDSQGIEGIEKSFDACLTGQPETRAIRKDRFGRSIEEITLNNGQASQNIILSIDERLQHLAYRELNNAVHINKAESGSIVLIDINTGEILAMTNSPSYNPNNFLSIVNKSVMRNRAITDAFEPGSTVKPIVIMAALKHKIITKDTIMNTSPYIVNGHQIKDVLYRRTLTIREILQKSSNVGVSKLALAMPAAVLVNTYSNFGMGKSTNIGLVGESNGIYPYNRCWSDIERATFSYGYGLMITPLQLAKVYATIGGMGISRPLSIIRVDSSSVLGNQVFPRSLVRTVLDMMENVSLPSGGCQSAIKGYKVAVKTGTVKIVGSHGKYINKYIACTAGVAPASNPRFALAVVINDPKNGHYYGSMVSAPVFSAVMGHALKIMNVMPDFLQ</sequence>
<dbReference type="Gene3D" id="1.10.150.770">
    <property type="match status" value="1"/>
</dbReference>
<evidence type="ECO:0000256" key="8">
    <source>
        <dbReference type="ARBA" id="ARBA00022801"/>
    </source>
</evidence>
<dbReference type="GO" id="GO:0071555">
    <property type="term" value="P:cell wall organization"/>
    <property type="evidence" value="ECO:0007669"/>
    <property type="project" value="UniProtKB-KW"/>
</dbReference>
<evidence type="ECO:0000256" key="12">
    <source>
        <dbReference type="ARBA" id="ARBA00023136"/>
    </source>
</evidence>
<dbReference type="EMBL" id="CP097751">
    <property type="protein sequence ID" value="URJ27376.1"/>
    <property type="molecule type" value="Genomic_DNA"/>
</dbReference>
<dbReference type="RefSeq" id="WP_250249856.1">
    <property type="nucleotide sequence ID" value="NZ_CP097751.1"/>
</dbReference>
<dbReference type="GO" id="GO:0009002">
    <property type="term" value="F:serine-type D-Ala-D-Ala carboxypeptidase activity"/>
    <property type="evidence" value="ECO:0007669"/>
    <property type="project" value="UniProtKB-UniRule"/>
</dbReference>
<evidence type="ECO:0000256" key="4">
    <source>
        <dbReference type="ARBA" id="ARBA00022618"/>
    </source>
</evidence>
<evidence type="ECO:0000256" key="16">
    <source>
        <dbReference type="HAMAP-Rule" id="MF_02080"/>
    </source>
</evidence>
<evidence type="ECO:0000313" key="20">
    <source>
        <dbReference type="Proteomes" id="UP001056323"/>
    </source>
</evidence>
<name>A0AAE9I8Q3_9ENTR</name>
<protein>
    <recommendedName>
        <fullName evidence="16">Peptidoglycan D,D-transpeptidase FtsI</fullName>
        <ecNumber evidence="16">3.4.16.4</ecNumber>
    </recommendedName>
    <alternativeName>
        <fullName evidence="16">Penicillin-binding protein 3</fullName>
        <shortName evidence="16">PBP-3</shortName>
    </alternativeName>
</protein>
<keyword evidence="11 16" id="KW-1133">Transmembrane helix</keyword>
<feature type="active site" description="Acyl-ester intermediate" evidence="16">
    <location>
        <position position="302"/>
    </location>
</feature>
<dbReference type="InterPro" id="IPR001460">
    <property type="entry name" value="PCN-bd_Tpept"/>
</dbReference>
<evidence type="ECO:0000256" key="14">
    <source>
        <dbReference type="ARBA" id="ARBA00023306"/>
    </source>
</evidence>
<dbReference type="SUPFAM" id="SSF56519">
    <property type="entry name" value="Penicillin binding protein dimerisation domain"/>
    <property type="match status" value="1"/>
</dbReference>
<dbReference type="InterPro" id="IPR037532">
    <property type="entry name" value="FtsI_transpept"/>
</dbReference>
<feature type="domain" description="Penicillin-binding protein transpeptidase" evidence="17">
    <location>
        <begin position="254"/>
        <end position="549"/>
    </location>
</feature>
<evidence type="ECO:0000256" key="11">
    <source>
        <dbReference type="ARBA" id="ARBA00022989"/>
    </source>
</evidence>
<keyword evidence="7 16" id="KW-0812">Transmembrane</keyword>
<dbReference type="NCBIfam" id="NF011685">
    <property type="entry name" value="PRK15105.1"/>
    <property type="match status" value="1"/>
</dbReference>
<proteinExistence type="inferred from homology"/>
<comment type="pathway">
    <text evidence="16">Cell wall biogenesis; peptidoglycan biosynthesis.</text>
</comment>
<organism evidence="19 20">
    <name type="scientific">Candidatus Blochmanniella camponoti</name>
    <dbReference type="NCBI Taxonomy" id="108080"/>
    <lineage>
        <taxon>Bacteria</taxon>
        <taxon>Pseudomonadati</taxon>
        <taxon>Pseudomonadota</taxon>
        <taxon>Gammaproteobacteria</taxon>
        <taxon>Enterobacterales</taxon>
        <taxon>Enterobacteriaceae</taxon>
        <taxon>ant endosymbionts</taxon>
        <taxon>Candidatus Blochmanniella</taxon>
    </lineage>
</organism>
<evidence type="ECO:0000256" key="6">
    <source>
        <dbReference type="ARBA" id="ARBA00022670"/>
    </source>
</evidence>
<dbReference type="KEGG" id="bhb:M9394_02285"/>
<dbReference type="Gene3D" id="3.30.450.330">
    <property type="match status" value="1"/>
</dbReference>
<dbReference type="GO" id="GO:0043093">
    <property type="term" value="P:FtsZ-dependent cytokinesis"/>
    <property type="evidence" value="ECO:0007669"/>
    <property type="project" value="UniProtKB-UniRule"/>
</dbReference>
<comment type="similarity">
    <text evidence="16">Belongs to the transpeptidase family. FtsI subfamily.</text>
</comment>
<dbReference type="GO" id="GO:0008360">
    <property type="term" value="P:regulation of cell shape"/>
    <property type="evidence" value="ECO:0007669"/>
    <property type="project" value="UniProtKB-KW"/>
</dbReference>
<keyword evidence="9 16" id="KW-0133">Cell shape</keyword>
<dbReference type="Proteomes" id="UP001056323">
    <property type="component" value="Chromosome"/>
</dbReference>
<evidence type="ECO:0000256" key="2">
    <source>
        <dbReference type="ARBA" id="ARBA00022475"/>
    </source>
</evidence>
<evidence type="ECO:0000256" key="10">
    <source>
        <dbReference type="ARBA" id="ARBA00022984"/>
    </source>
</evidence>
<keyword evidence="5 16" id="KW-0121">Carboxypeptidase</keyword>
<keyword evidence="10 16" id="KW-0573">Peptidoglycan synthesis</keyword>
<dbReference type="Gene3D" id="3.40.710.10">
    <property type="entry name" value="DD-peptidase/beta-lactamase superfamily"/>
    <property type="match status" value="1"/>
</dbReference>
<comment type="subcellular location">
    <subcellularLocation>
        <location evidence="16">Cell inner membrane</location>
        <topology evidence="16">Single-pass membrane protein</topology>
    </subcellularLocation>
    <subcellularLocation>
        <location evidence="1">Membrane</location>
    </subcellularLocation>
</comment>
<keyword evidence="4 16" id="KW-0132">Cell division</keyword>
<dbReference type="PANTHER" id="PTHR30627:SF1">
    <property type="entry name" value="PEPTIDOGLYCAN D,D-TRANSPEPTIDASE FTSI"/>
    <property type="match status" value="1"/>
</dbReference>
<evidence type="ECO:0000256" key="13">
    <source>
        <dbReference type="ARBA" id="ARBA00023210"/>
    </source>
</evidence>
<evidence type="ECO:0000313" key="19">
    <source>
        <dbReference type="EMBL" id="URJ27376.1"/>
    </source>
</evidence>
<dbReference type="GO" id="GO:0000917">
    <property type="term" value="P:division septum assembly"/>
    <property type="evidence" value="ECO:0007669"/>
    <property type="project" value="UniProtKB-KW"/>
</dbReference>
<dbReference type="SUPFAM" id="SSF56601">
    <property type="entry name" value="beta-lactamase/transpeptidase-like"/>
    <property type="match status" value="1"/>
</dbReference>
<keyword evidence="13 16" id="KW-0717">Septation</keyword>
<evidence type="ECO:0000256" key="15">
    <source>
        <dbReference type="ARBA" id="ARBA00023316"/>
    </source>
</evidence>
<keyword evidence="15 16" id="KW-0961">Cell wall biogenesis/degradation</keyword>
<dbReference type="HAMAP" id="MF_02080">
    <property type="entry name" value="FtsI_transpept"/>
    <property type="match status" value="1"/>
</dbReference>
<evidence type="ECO:0000259" key="17">
    <source>
        <dbReference type="Pfam" id="PF00905"/>
    </source>
</evidence>
<dbReference type="Gene3D" id="3.90.1310.10">
    <property type="entry name" value="Penicillin-binding protein 2a (Domain 2)"/>
    <property type="match status" value="1"/>
</dbReference>
<evidence type="ECO:0000259" key="18">
    <source>
        <dbReference type="Pfam" id="PF03717"/>
    </source>
</evidence>
<dbReference type="GO" id="GO:0006508">
    <property type="term" value="P:proteolysis"/>
    <property type="evidence" value="ECO:0007669"/>
    <property type="project" value="UniProtKB-KW"/>
</dbReference>
<comment type="function">
    <text evidence="16">Catalyzes cross-linking of the peptidoglycan cell wall at the division septum.</text>
</comment>
<comment type="catalytic activity">
    <reaction evidence="16">
        <text>Preferential cleavage: (Ac)2-L-Lys-D-Ala-|-D-Ala. Also transpeptidation of peptidyl-alanyl moieties that are N-acyl substituents of D-alanine.</text>
        <dbReference type="EC" id="3.4.16.4"/>
    </reaction>
</comment>
<accession>A0AAE9I8Q3</accession>
<feature type="transmembrane region" description="Helical" evidence="16">
    <location>
        <begin position="20"/>
        <end position="42"/>
    </location>
</feature>
<dbReference type="InterPro" id="IPR012338">
    <property type="entry name" value="Beta-lactam/transpept-like"/>
</dbReference>